<dbReference type="SUPFAM" id="SSF54862">
    <property type="entry name" value="4Fe-4S ferredoxins"/>
    <property type="match status" value="2"/>
</dbReference>
<feature type="domain" description="4Fe-4S ferredoxin-type" evidence="5">
    <location>
        <begin position="81"/>
        <end position="110"/>
    </location>
</feature>
<dbReference type="InterPro" id="IPR017896">
    <property type="entry name" value="4Fe4S_Fe-S-bd"/>
</dbReference>
<protein>
    <submittedName>
        <fullName evidence="6">4Fe-4S dicluster domain-containing protein</fullName>
    </submittedName>
</protein>
<dbReference type="AlphaFoldDB" id="A0A832YTC2"/>
<dbReference type="PROSITE" id="PS51379">
    <property type="entry name" value="4FE4S_FER_2"/>
    <property type="match status" value="6"/>
</dbReference>
<keyword evidence="2" id="KW-0479">Metal-binding</keyword>
<evidence type="ECO:0000313" key="7">
    <source>
        <dbReference type="Proteomes" id="UP000605144"/>
    </source>
</evidence>
<dbReference type="GO" id="GO:0046872">
    <property type="term" value="F:metal ion binding"/>
    <property type="evidence" value="ECO:0007669"/>
    <property type="project" value="UniProtKB-KW"/>
</dbReference>
<keyword evidence="4" id="KW-0411">Iron-sulfur</keyword>
<evidence type="ECO:0000256" key="1">
    <source>
        <dbReference type="ARBA" id="ARBA00022485"/>
    </source>
</evidence>
<dbReference type="Pfam" id="PF12838">
    <property type="entry name" value="Fer4_7"/>
    <property type="match status" value="1"/>
</dbReference>
<gene>
    <name evidence="6" type="ORF">EYG76_03120</name>
</gene>
<keyword evidence="1" id="KW-0004">4Fe-4S</keyword>
<dbReference type="GO" id="GO:0016491">
    <property type="term" value="F:oxidoreductase activity"/>
    <property type="evidence" value="ECO:0007669"/>
    <property type="project" value="UniProtKB-ARBA"/>
</dbReference>
<evidence type="ECO:0000259" key="5">
    <source>
        <dbReference type="PROSITE" id="PS51379"/>
    </source>
</evidence>
<feature type="domain" description="4Fe-4S ferredoxin-type" evidence="5">
    <location>
        <begin position="173"/>
        <end position="198"/>
    </location>
</feature>
<dbReference type="PANTHER" id="PTHR24960">
    <property type="entry name" value="PHOTOSYSTEM I IRON-SULFUR CENTER-RELATED"/>
    <property type="match status" value="1"/>
</dbReference>
<feature type="domain" description="4Fe-4S ferredoxin-type" evidence="5">
    <location>
        <begin position="63"/>
        <end position="80"/>
    </location>
</feature>
<keyword evidence="3" id="KW-0408">Iron</keyword>
<comment type="caution">
    <text evidence="6">The sequence shown here is derived from an EMBL/GenBank/DDBJ whole genome shotgun (WGS) entry which is preliminary data.</text>
</comment>
<evidence type="ECO:0000313" key="6">
    <source>
        <dbReference type="EMBL" id="HIP17279.1"/>
    </source>
</evidence>
<feature type="domain" description="4Fe-4S ferredoxin-type" evidence="5">
    <location>
        <begin position="142"/>
        <end position="170"/>
    </location>
</feature>
<accession>A0A832YTC2</accession>
<evidence type="ECO:0000256" key="4">
    <source>
        <dbReference type="ARBA" id="ARBA00023014"/>
    </source>
</evidence>
<organism evidence="6 7">
    <name type="scientific">Methanothermococcus okinawensis</name>
    <dbReference type="NCBI Taxonomy" id="155863"/>
    <lineage>
        <taxon>Archaea</taxon>
        <taxon>Methanobacteriati</taxon>
        <taxon>Methanobacteriota</taxon>
        <taxon>Methanomada group</taxon>
        <taxon>Methanococci</taxon>
        <taxon>Methanococcales</taxon>
        <taxon>Methanococcaceae</taxon>
        <taxon>Methanothermococcus</taxon>
    </lineage>
</organism>
<reference evidence="6" key="1">
    <citation type="journal article" date="2020" name="ISME J.">
        <title>Gammaproteobacteria mediating utilization of methyl-, sulfur- and petroleum organic compounds in deep ocean hydrothermal plumes.</title>
        <authorList>
            <person name="Zhou Z."/>
            <person name="Liu Y."/>
            <person name="Pan J."/>
            <person name="Cron B.R."/>
            <person name="Toner B.M."/>
            <person name="Anantharaman K."/>
            <person name="Breier J.A."/>
            <person name="Dick G.J."/>
            <person name="Li M."/>
        </authorList>
    </citation>
    <scope>NUCLEOTIDE SEQUENCE</scope>
    <source>
        <strain evidence="6">SZUA-1385</strain>
    </source>
</reference>
<dbReference type="Proteomes" id="UP000605144">
    <property type="component" value="Unassembled WGS sequence"/>
</dbReference>
<evidence type="ECO:0000256" key="2">
    <source>
        <dbReference type="ARBA" id="ARBA00022723"/>
    </source>
</evidence>
<proteinExistence type="predicted"/>
<feature type="domain" description="4Fe-4S ferredoxin-type" evidence="5">
    <location>
        <begin position="113"/>
        <end position="141"/>
    </location>
</feature>
<dbReference type="Pfam" id="PF00037">
    <property type="entry name" value="Fer4"/>
    <property type="match status" value="1"/>
</dbReference>
<evidence type="ECO:0000256" key="3">
    <source>
        <dbReference type="ARBA" id="ARBA00023004"/>
    </source>
</evidence>
<dbReference type="InterPro" id="IPR017900">
    <property type="entry name" value="4Fe4S_Fe_S_CS"/>
</dbReference>
<dbReference type="Pfam" id="PF12800">
    <property type="entry name" value="Fer4_4"/>
    <property type="match status" value="1"/>
</dbReference>
<dbReference type="PROSITE" id="PS00198">
    <property type="entry name" value="4FE4S_FER_1"/>
    <property type="match status" value="4"/>
</dbReference>
<dbReference type="EMBL" id="DQSV01000058">
    <property type="protein sequence ID" value="HIP17279.1"/>
    <property type="molecule type" value="Genomic_DNA"/>
</dbReference>
<name>A0A832YTC2_9EURY</name>
<sequence length="198" mass="22150">MIFVSNKGNLLKKIFKNLFQKEDFKKPGVLEKPNLDDCIACGLCISACPTNAIKIFKFREIICLTCGACIDVCPKNAISLDRFTIDKSKCIGCGYCALVCTIPIIKNEIPLPGTPVITDKCNNCGLCIVKCPEGAMYFKNNKILINKEKCKNCLYCVDFCPMKSIMSPEDYVKSLIINVDIYSCIFCKECEYVCPLKK</sequence>
<dbReference type="Gene3D" id="3.30.70.20">
    <property type="match status" value="3"/>
</dbReference>
<feature type="domain" description="4Fe-4S ferredoxin-type" evidence="5">
    <location>
        <begin position="28"/>
        <end position="58"/>
    </location>
</feature>
<dbReference type="Pfam" id="PF13237">
    <property type="entry name" value="Fer4_10"/>
    <property type="match status" value="1"/>
</dbReference>
<dbReference type="PANTHER" id="PTHR24960:SF79">
    <property type="entry name" value="PHOTOSYSTEM I IRON-SULFUR CENTER"/>
    <property type="match status" value="1"/>
</dbReference>
<dbReference type="GO" id="GO:0051539">
    <property type="term" value="F:4 iron, 4 sulfur cluster binding"/>
    <property type="evidence" value="ECO:0007669"/>
    <property type="project" value="UniProtKB-KW"/>
</dbReference>
<dbReference type="InterPro" id="IPR050157">
    <property type="entry name" value="PSI_iron-sulfur_center"/>
</dbReference>